<organism evidence="2 3">
    <name type="scientific">Hucho hucho</name>
    <name type="common">huchen</name>
    <dbReference type="NCBI Taxonomy" id="62062"/>
    <lineage>
        <taxon>Eukaryota</taxon>
        <taxon>Metazoa</taxon>
        <taxon>Chordata</taxon>
        <taxon>Craniata</taxon>
        <taxon>Vertebrata</taxon>
        <taxon>Euteleostomi</taxon>
        <taxon>Actinopterygii</taxon>
        <taxon>Neopterygii</taxon>
        <taxon>Teleostei</taxon>
        <taxon>Protacanthopterygii</taxon>
        <taxon>Salmoniformes</taxon>
        <taxon>Salmonidae</taxon>
        <taxon>Salmoninae</taxon>
        <taxon>Hucho</taxon>
    </lineage>
</organism>
<dbReference type="InterPro" id="IPR043502">
    <property type="entry name" value="DNA/RNA_pol_sf"/>
</dbReference>
<dbReference type="PANTHER" id="PTHR31635">
    <property type="entry name" value="REVERSE TRANSCRIPTASE DOMAIN-CONTAINING PROTEIN-RELATED"/>
    <property type="match status" value="1"/>
</dbReference>
<dbReference type="InterPro" id="IPR036691">
    <property type="entry name" value="Endo/exonu/phosph_ase_sf"/>
</dbReference>
<evidence type="ECO:0000313" key="3">
    <source>
        <dbReference type="Proteomes" id="UP000314982"/>
    </source>
</evidence>
<dbReference type="AlphaFoldDB" id="A0A4W5LEY4"/>
<feature type="domain" description="Reverse transcriptase" evidence="1">
    <location>
        <begin position="349"/>
        <end position="433"/>
    </location>
</feature>
<evidence type="ECO:0000259" key="1">
    <source>
        <dbReference type="Pfam" id="PF00078"/>
    </source>
</evidence>
<dbReference type="Pfam" id="PF00078">
    <property type="entry name" value="RVT_1"/>
    <property type="match status" value="1"/>
</dbReference>
<keyword evidence="3" id="KW-1185">Reference proteome</keyword>
<dbReference type="SUPFAM" id="SSF56672">
    <property type="entry name" value="DNA/RNA polymerases"/>
    <property type="match status" value="1"/>
</dbReference>
<dbReference type="InterPro" id="IPR000477">
    <property type="entry name" value="RT_dom"/>
</dbReference>
<dbReference type="PANTHER" id="PTHR31635:SF196">
    <property type="entry name" value="REVERSE TRANSCRIPTASE DOMAIN-CONTAINING PROTEIN-RELATED"/>
    <property type="match status" value="1"/>
</dbReference>
<sequence length="434" mass="50430">MMFEKKLIDIWRDDNPDKREFSRRQVVLGELKQTRIDLVLIKEGLRDFMKDIKYLFTTFSDHACLIFSVGLDKERTGGGTWCMNAGYLGDEDYCKQLKSRISRKGIISVYGGTRLRKKIKGFSIRYARNKRSRMKRKENELRAKLDEEMRKSDSEPNYNIEKFLELKAKLSKYDVDKCKGAIIRSKAKYFLEGEKCTSFFLGLEKSTQRRTYIRQIENVKGEVVDDYVEILETVQDFYKDLFKKGEVDEGCVQEILGAVEVKINVEDKLMCDRKITVNEVLDAIKDLQVNKSPGVDGIIAEFYKMYGSLLAPILLEVYHYMEENDCVSESMVTGMITILYKNKGSKVKFENYRPISLLNVDYKILAKILANRMKRVLHDIIAPTQNYSVPGRDIADTINMIRDVIHKMNRDKMGGIVLSIDLNKAFDRVEHDFM</sequence>
<name>A0A4W5LEY4_9TELE</name>
<evidence type="ECO:0000313" key="2">
    <source>
        <dbReference type="Ensembl" id="ENSHHUP00000024423.1"/>
    </source>
</evidence>
<dbReference type="STRING" id="62062.ENSHHUP00000024423"/>
<reference evidence="2" key="2">
    <citation type="submission" date="2025-08" db="UniProtKB">
        <authorList>
            <consortium name="Ensembl"/>
        </authorList>
    </citation>
    <scope>IDENTIFICATION</scope>
</reference>
<accession>A0A4W5LEY4</accession>
<proteinExistence type="predicted"/>
<dbReference type="Gene3D" id="3.60.10.10">
    <property type="entry name" value="Endonuclease/exonuclease/phosphatase"/>
    <property type="match status" value="1"/>
</dbReference>
<reference evidence="3" key="1">
    <citation type="submission" date="2018-06" db="EMBL/GenBank/DDBJ databases">
        <title>Genome assembly of Danube salmon.</title>
        <authorList>
            <person name="Macqueen D.J."/>
            <person name="Gundappa M.K."/>
        </authorList>
    </citation>
    <scope>NUCLEOTIDE SEQUENCE [LARGE SCALE GENOMIC DNA]</scope>
</reference>
<dbReference type="CDD" id="cd01650">
    <property type="entry name" value="RT_nLTR_like"/>
    <property type="match status" value="1"/>
</dbReference>
<protein>
    <recommendedName>
        <fullName evidence="1">Reverse transcriptase domain-containing protein</fullName>
    </recommendedName>
</protein>
<dbReference type="Proteomes" id="UP000314982">
    <property type="component" value="Unassembled WGS sequence"/>
</dbReference>
<reference evidence="2" key="3">
    <citation type="submission" date="2025-09" db="UniProtKB">
        <authorList>
            <consortium name="Ensembl"/>
        </authorList>
    </citation>
    <scope>IDENTIFICATION</scope>
</reference>
<dbReference type="GeneTree" id="ENSGT00970000196080"/>
<dbReference type="Ensembl" id="ENSHHUT00000025344.1">
    <property type="protein sequence ID" value="ENSHHUP00000024423.1"/>
    <property type="gene ID" value="ENSHHUG00000015330.1"/>
</dbReference>